<feature type="compositionally biased region" description="Pro residues" evidence="1">
    <location>
        <begin position="171"/>
        <end position="180"/>
    </location>
</feature>
<feature type="compositionally biased region" description="Polar residues" evidence="1">
    <location>
        <begin position="622"/>
        <end position="634"/>
    </location>
</feature>
<reference evidence="4" key="2">
    <citation type="submission" date="2018-07" db="EMBL/GenBank/DDBJ databases">
        <authorList>
            <person name="Quirk P.G."/>
            <person name="Krulwich T.A."/>
        </authorList>
    </citation>
    <scope>NUCLEOTIDE SEQUENCE</scope>
</reference>
<dbReference type="Pfam" id="PF00595">
    <property type="entry name" value="PDZ"/>
    <property type="match status" value="2"/>
</dbReference>
<feature type="region of interest" description="Disordered" evidence="1">
    <location>
        <begin position="870"/>
        <end position="957"/>
    </location>
</feature>
<dbReference type="EMBL" id="UFQS01000696">
    <property type="protein sequence ID" value="SSX06265.1"/>
    <property type="molecule type" value="Genomic_DNA"/>
</dbReference>
<feature type="compositionally biased region" description="Basic and acidic residues" evidence="1">
    <location>
        <begin position="226"/>
        <end position="236"/>
    </location>
</feature>
<evidence type="ECO:0000256" key="1">
    <source>
        <dbReference type="SAM" id="MobiDB-lite"/>
    </source>
</evidence>
<organism evidence="3">
    <name type="scientific">Culicoides sonorensis</name>
    <name type="common">Biting midge</name>
    <dbReference type="NCBI Taxonomy" id="179676"/>
    <lineage>
        <taxon>Eukaryota</taxon>
        <taxon>Metazoa</taxon>
        <taxon>Ecdysozoa</taxon>
        <taxon>Arthropoda</taxon>
        <taxon>Hexapoda</taxon>
        <taxon>Insecta</taxon>
        <taxon>Pterygota</taxon>
        <taxon>Neoptera</taxon>
        <taxon>Endopterygota</taxon>
        <taxon>Diptera</taxon>
        <taxon>Nematocera</taxon>
        <taxon>Chironomoidea</taxon>
        <taxon>Ceratopogonidae</taxon>
        <taxon>Ceratopogoninae</taxon>
        <taxon>Culicoides</taxon>
        <taxon>Monoculicoides</taxon>
    </lineage>
</organism>
<dbReference type="PROSITE" id="PS50106">
    <property type="entry name" value="PDZ"/>
    <property type="match status" value="2"/>
</dbReference>
<feature type="compositionally biased region" description="Polar residues" evidence="1">
    <location>
        <begin position="189"/>
        <end position="225"/>
    </location>
</feature>
<gene>
    <name evidence="3" type="primary">CSON013628</name>
</gene>
<reference evidence="3" key="1">
    <citation type="submission" date="2018-04" db="EMBL/GenBank/DDBJ databases">
        <authorList>
            <person name="Go L.Y."/>
            <person name="Mitchell J.A."/>
        </authorList>
    </citation>
    <scope>NUCLEOTIDE SEQUENCE</scope>
    <source>
        <tissue evidence="3">Whole organism</tissue>
    </source>
</reference>
<feature type="compositionally biased region" description="Low complexity" evidence="1">
    <location>
        <begin position="911"/>
        <end position="957"/>
    </location>
</feature>
<evidence type="ECO:0000313" key="4">
    <source>
        <dbReference type="EMBL" id="SSX26619.1"/>
    </source>
</evidence>
<dbReference type="SMART" id="SM00228">
    <property type="entry name" value="PDZ"/>
    <property type="match status" value="2"/>
</dbReference>
<feature type="compositionally biased region" description="Polar residues" evidence="1">
    <location>
        <begin position="406"/>
        <end position="421"/>
    </location>
</feature>
<evidence type="ECO:0000259" key="2">
    <source>
        <dbReference type="PROSITE" id="PS50106"/>
    </source>
</evidence>
<dbReference type="Gene3D" id="2.30.42.10">
    <property type="match status" value="2"/>
</dbReference>
<feature type="domain" description="PDZ" evidence="2">
    <location>
        <begin position="1161"/>
        <end position="1233"/>
    </location>
</feature>
<dbReference type="InterPro" id="IPR001478">
    <property type="entry name" value="PDZ"/>
</dbReference>
<dbReference type="PANTHER" id="PTHR11324">
    <property type="entry name" value="IL16-RELATED"/>
    <property type="match status" value="1"/>
</dbReference>
<dbReference type="CDD" id="cd06763">
    <property type="entry name" value="PDZ7_PDZD2-PDZ4_hPro-IL-16-like"/>
    <property type="match status" value="1"/>
</dbReference>
<dbReference type="EMBL" id="UFQT01000696">
    <property type="protein sequence ID" value="SSX26619.1"/>
    <property type="molecule type" value="Genomic_DNA"/>
</dbReference>
<feature type="region of interest" description="Disordered" evidence="1">
    <location>
        <begin position="386"/>
        <end position="421"/>
    </location>
</feature>
<feature type="domain" description="PDZ" evidence="2">
    <location>
        <begin position="987"/>
        <end position="1072"/>
    </location>
</feature>
<feature type="compositionally biased region" description="Polar residues" evidence="1">
    <location>
        <begin position="749"/>
        <end position="768"/>
    </location>
</feature>
<protein>
    <submittedName>
        <fullName evidence="3">CSON013628 protein</fullName>
    </submittedName>
</protein>
<feature type="compositionally biased region" description="Low complexity" evidence="1">
    <location>
        <begin position="877"/>
        <end position="898"/>
    </location>
</feature>
<dbReference type="InterPro" id="IPR036034">
    <property type="entry name" value="PDZ_sf"/>
</dbReference>
<dbReference type="SUPFAM" id="SSF50156">
    <property type="entry name" value="PDZ domain-like"/>
    <property type="match status" value="2"/>
</dbReference>
<feature type="compositionally biased region" description="Low complexity" evidence="1">
    <location>
        <begin position="571"/>
        <end position="584"/>
    </location>
</feature>
<proteinExistence type="predicted"/>
<feature type="compositionally biased region" description="Low complexity" evidence="1">
    <location>
        <begin position="598"/>
        <end position="621"/>
    </location>
</feature>
<dbReference type="VEuPathDB" id="VectorBase:CSON013628"/>
<feature type="region of interest" description="Disordered" evidence="1">
    <location>
        <begin position="553"/>
        <end position="634"/>
    </location>
</feature>
<feature type="compositionally biased region" description="Basic and acidic residues" evidence="1">
    <location>
        <begin position="899"/>
        <end position="910"/>
    </location>
</feature>
<dbReference type="AlphaFoldDB" id="A0A336KS76"/>
<feature type="region of interest" description="Disordered" evidence="1">
    <location>
        <begin position="797"/>
        <end position="823"/>
    </location>
</feature>
<feature type="region of interest" description="Disordered" evidence="1">
    <location>
        <begin position="163"/>
        <end position="236"/>
    </location>
</feature>
<sequence length="1244" mass="137102">MEPRILYCKPKSKQFIGSFQSESEFESLQVNREIFNNNNNQNSSEFEFEQNVLTPTIDVTNFNIKSSQFETEFDDFNENNTEKDKLQTKYISSTTMIPATKINNRLDTSTVPPAFSRLPPDGHEFPPNFIEPIILSQVDAEMLRKHSNKPAISDKIINGYSDKLAPEMPKTVPPPIPRKVPSPLKATDISPSGSDKENNCVQPRMANQQNGESSPSMNGKRNPSNWRKDEKSEKSVRDKIAMFSNGKDDNPILPNKFMSSHLAKSTECLDSSDSTPSTHRRGYETLSRKYSDSIENGLNGNQNNYKIMRTRSHSVETLDEVDRGTATNNILDMLPPVCPKPVENTKYEAAYRSKFMVEKSKPVPVLEKAFSVENVSLGQSDIIPPPASYGTLPRKSVNNPPLLRRTSFSGDQTQTEAQRKTAVSTLLEQRKKSISKLRGLVIPEKVPEADVLQQGSVIGMPMIKSKDCDKINNEFIPKMNETKSVPFYARRASVDCVMSISHPKQFLPTYTKVNTVAYTNGIHDFDIYKRNNGLGPAPAKPPRMSLQYNHKMNHDMMPTKGGTDESEDSDSINSSRRSSPLISPGVTPAPDKLPLTRNLSSDTNISITSSNSTLTTGSNGSQASCSSAGSTPTIDMSRKIIRQGSNEINRKSVLALSKSRCGNQERKLDSFVPINKSKRYDEDESTEEEDIKRVSKPLKSRNSLTKDSKVTVEKKEYTNYKLAGPRDVLEGAPVNIAQCVEVIDMPDSYNPSKSTSVKKGSSMSLKITTKTEKRSSDEPSPSMSDLAKWVRSEAAKTMPHHGIGTHTIKSKENDQESIYESQKDEKVGDYLKKYTKAEVTADDGTLNKKRESRFGEPKKLNLQEIRKNFENKTQAASPPVKTPPTVVISPVTTTNTNISKEKAGNHDRFSSWDSVASSSSGVSSMQTSSLIGNGNPNSGSSQNLQSPPSEFGSFSSLGSSHSLITPQDLQLLIEEADPPLQTPDAFVIVLQRDTPESSIGITLAGGSDYEAKEITIHKILTNSPADKDGRLKKGDRLLSINGLSMRGLTHRESLSVLKTPRSEVVLVVTRSKSVPVVLSKSKLSSIGSLSSLADKSDCGDFERKINKNKGCRSLDIDLDLASNEDASLSITTSEEGHLSNDDAFTMSNKNETPIVQPGQRLVELMKDGAGLGFSIEGGFDSPVGDRPLIIKKIFMGGVAEKSNQISAGTEIISINNQSVERMTRIEVWNMMKRLPNGPVKLLVK</sequence>
<evidence type="ECO:0000313" key="3">
    <source>
        <dbReference type="EMBL" id="SSX06265.1"/>
    </source>
</evidence>
<name>A0A336KS76_CULSO</name>
<accession>A0A336KS76</accession>
<feature type="region of interest" description="Disordered" evidence="1">
    <location>
        <begin position="749"/>
        <end position="785"/>
    </location>
</feature>
<dbReference type="PANTHER" id="PTHR11324:SF16">
    <property type="entry name" value="PDZ DOMAIN-CONTAINING PROTEIN 2"/>
    <property type="match status" value="1"/>
</dbReference>
<dbReference type="OMA" id="HKIAPKP"/>